<evidence type="ECO:0000313" key="1">
    <source>
        <dbReference type="EMBL" id="TLD84729.1"/>
    </source>
</evidence>
<dbReference type="Proteomes" id="UP000029878">
    <property type="component" value="Unassembled WGS sequence"/>
</dbReference>
<organism evidence="1 2">
    <name type="scientific">Helicobacter trogontum</name>
    <dbReference type="NCBI Taxonomy" id="50960"/>
    <lineage>
        <taxon>Bacteria</taxon>
        <taxon>Pseudomonadati</taxon>
        <taxon>Campylobacterota</taxon>
        <taxon>Epsilonproteobacteria</taxon>
        <taxon>Campylobacterales</taxon>
        <taxon>Helicobacteraceae</taxon>
        <taxon>Helicobacter</taxon>
    </lineage>
</organism>
<accession>A0A4U8SEW0</accession>
<reference evidence="1 2" key="1">
    <citation type="journal article" date="2014" name="Genome Announc.">
        <title>Draft genome sequences of eight enterohepatic helicobacter species isolated from both laboratory and wild rodents.</title>
        <authorList>
            <person name="Sheh A."/>
            <person name="Shen Z."/>
            <person name="Fox J.G."/>
        </authorList>
    </citation>
    <scope>NUCLEOTIDE SEQUENCE [LARGE SCALE GENOMIC DNA]</scope>
    <source>
        <strain evidence="1 2">ATCC 700114</strain>
    </source>
</reference>
<protein>
    <submittedName>
        <fullName evidence="1">Uncharacterized protein</fullName>
    </submittedName>
</protein>
<name>A0A4U8SEW0_9HELI</name>
<dbReference type="RefSeq" id="WP_034346388.1">
    <property type="nucleotide sequence ID" value="NZ_FZNG01000009.1"/>
</dbReference>
<dbReference type="AlphaFoldDB" id="A0A4U8SEW0"/>
<dbReference type="OrthoDB" id="5329504at2"/>
<evidence type="ECO:0000313" key="2">
    <source>
        <dbReference type="Proteomes" id="UP000029878"/>
    </source>
</evidence>
<proteinExistence type="predicted"/>
<comment type="caution">
    <text evidence="1">The sequence shown here is derived from an EMBL/GenBank/DDBJ whole genome shotgun (WGS) entry which is preliminary data.</text>
</comment>
<sequence>MQRIFAILTLMACSSIEAQNLAKGVSKNHMLDSKQAQIIIKDFEPFFKEAFAQQIESFKLKKDSITGAPYIDFCEYPPDRSLVFGALENGRFKGEKINDLPFTCNENSGAKKYFIYNKNIKQSFAIMKKLKFLNFLTNTPSFRNEIIQNNQSTITTLWKESNQQRINKKDNDLKQLWILYRNEAQEQSCTIVFTQKDTHTEIILQYLNYQ</sequence>
<gene>
    <name evidence="1" type="ORF">LS81_001625</name>
</gene>
<dbReference type="EMBL" id="JRPL02000002">
    <property type="protein sequence ID" value="TLD84729.1"/>
    <property type="molecule type" value="Genomic_DNA"/>
</dbReference>